<dbReference type="Proteomes" id="UP000245942">
    <property type="component" value="Unassembled WGS sequence"/>
</dbReference>
<feature type="compositionally biased region" description="Basic residues" evidence="1">
    <location>
        <begin position="9"/>
        <end position="18"/>
    </location>
</feature>
<sequence length="975" mass="103787">MPKLTPKQQQKKLRRHNPIARTTTASGSAAVASNSSQLGQQEDVIPVINSLPLTSSPSAPVSLEEDEKVHRALLSLNPLLLTKTSRVALLAPKHMLLQRLLHHLDHHRLEVRKEAAGCLRNLCVEGQWSGREQVWNLGGGATALAQIQYAAEELGLLPKTDRAQVVSQTVPEAVGAAKKSEEMNRKERRQAAKANKTSGGAAATPDSVAPAIATPASAAAEADAHDLHLLHLSLLENHLTIIWCLLETVTSPLWLTQLNKSILGGLLCSAIARGASAYTGQASSTGKITQKERDEIKNAELDVALTAANVLATWIEDNAAASASLVGLPVDLAEQVVAFEQGGNSSAPGTKSRKRLETILDKFGSISSKQASAGKARLDQMASAASLLSTTRMSSPEDVQRLNLGLLALASCSNILTALPAAIRAWVPAPASATSSCKTLMQWQVSEATPLLLQFLNNNGSSQLWTASAKSSLASGGEEKQKLQAESGMDVDVQRDGNGEDAQDEGEDAPASSLTTRKVDTMTLAMELLGEICTEAGSEDVSLLPGSTLGDGDSEDDGEDMEEDDDGDREGSEDTLDSEQEQEMLMLTEADRAGASEGKDDDGDLSMEVSASKPSNVNGTPSKSKNGSGGSRRKWESPYSTLFVHHKVAAAILDILSAQAAVESEFTGTSLSSRDFTLASHSTLASLLSAIASYGQPPPTHPLEEGSRKERQVRLFQKWVAEQSESVRMVWSGLMPWAERVQTALAAPGAAPEAAQWSSAVAQPIWTSLNALVVMHEGLEVLPISLSGGQDGQSDIERIFTTPLMTMMSYKGPEGAHAAQAASLIISTLAYHARIPVLAIADAGAQQLSLLERNKFAADCFLSILALYTSPSSAGAGVGSASQPSEILPLLATLNALIDLYADETSTWDEPIFRSYHLLGKLQSLTRAEAGGRVIRERIRAIDKRREEALRSMAEETWENWGAWVGYRVGLGLGE</sequence>
<dbReference type="InterPro" id="IPR052616">
    <property type="entry name" value="SYO1-like"/>
</dbReference>
<feature type="compositionally biased region" description="Acidic residues" evidence="1">
    <location>
        <begin position="499"/>
        <end position="508"/>
    </location>
</feature>
<dbReference type="InterPro" id="IPR000225">
    <property type="entry name" value="Armadillo"/>
</dbReference>
<accession>A0A316UAB8</accession>
<feature type="compositionally biased region" description="Acidic residues" evidence="1">
    <location>
        <begin position="552"/>
        <end position="578"/>
    </location>
</feature>
<dbReference type="GO" id="GO:0051082">
    <property type="term" value="F:unfolded protein binding"/>
    <property type="evidence" value="ECO:0007669"/>
    <property type="project" value="TreeGrafter"/>
</dbReference>
<feature type="region of interest" description="Disordered" evidence="1">
    <location>
        <begin position="538"/>
        <end position="578"/>
    </location>
</feature>
<feature type="region of interest" description="Disordered" evidence="1">
    <location>
        <begin position="475"/>
        <end position="518"/>
    </location>
</feature>
<feature type="compositionally biased region" description="Polar residues" evidence="1">
    <location>
        <begin position="612"/>
        <end position="621"/>
    </location>
</feature>
<dbReference type="AlphaFoldDB" id="A0A316UAB8"/>
<dbReference type="GeneID" id="37013615"/>
<dbReference type="EMBL" id="KZ819323">
    <property type="protein sequence ID" value="PWN22170.1"/>
    <property type="molecule type" value="Genomic_DNA"/>
</dbReference>
<feature type="compositionally biased region" description="Low complexity" evidence="1">
    <location>
        <begin position="20"/>
        <end position="36"/>
    </location>
</feature>
<feature type="region of interest" description="Disordered" evidence="1">
    <location>
        <begin position="176"/>
        <end position="207"/>
    </location>
</feature>
<feature type="region of interest" description="Disordered" evidence="1">
    <location>
        <begin position="1"/>
        <end position="38"/>
    </location>
</feature>
<dbReference type="PANTHER" id="PTHR13347:SF1">
    <property type="entry name" value="HEAT REPEAT-CONTAINING PROTEIN 3"/>
    <property type="match status" value="1"/>
</dbReference>
<evidence type="ECO:0000256" key="1">
    <source>
        <dbReference type="SAM" id="MobiDB-lite"/>
    </source>
</evidence>
<dbReference type="GO" id="GO:0006606">
    <property type="term" value="P:protein import into nucleus"/>
    <property type="evidence" value="ECO:0007669"/>
    <property type="project" value="TreeGrafter"/>
</dbReference>
<dbReference type="InterPro" id="IPR011989">
    <property type="entry name" value="ARM-like"/>
</dbReference>
<organism evidence="2 3">
    <name type="scientific">Pseudomicrostroma glucosiphilum</name>
    <dbReference type="NCBI Taxonomy" id="1684307"/>
    <lineage>
        <taxon>Eukaryota</taxon>
        <taxon>Fungi</taxon>
        <taxon>Dikarya</taxon>
        <taxon>Basidiomycota</taxon>
        <taxon>Ustilaginomycotina</taxon>
        <taxon>Exobasidiomycetes</taxon>
        <taxon>Microstromatales</taxon>
        <taxon>Microstromatales incertae sedis</taxon>
        <taxon>Pseudomicrostroma</taxon>
    </lineage>
</organism>
<feature type="region of interest" description="Disordered" evidence="1">
    <location>
        <begin position="593"/>
        <end position="635"/>
    </location>
</feature>
<evidence type="ECO:0000313" key="3">
    <source>
        <dbReference type="Proteomes" id="UP000245942"/>
    </source>
</evidence>
<dbReference type="OrthoDB" id="288703at2759"/>
<evidence type="ECO:0000313" key="2">
    <source>
        <dbReference type="EMBL" id="PWN22170.1"/>
    </source>
</evidence>
<dbReference type="STRING" id="1684307.A0A316UAB8"/>
<dbReference type="Pfam" id="PF00514">
    <property type="entry name" value="Arm"/>
    <property type="match status" value="1"/>
</dbReference>
<protein>
    <recommendedName>
        <fullName evidence="4">ARM repeat-containing protein</fullName>
    </recommendedName>
</protein>
<gene>
    <name evidence="2" type="ORF">BCV69DRAFT_281175</name>
</gene>
<name>A0A316UAB8_9BASI</name>
<dbReference type="Gene3D" id="1.25.10.10">
    <property type="entry name" value="Leucine-rich Repeat Variant"/>
    <property type="match status" value="1"/>
</dbReference>
<reference evidence="2 3" key="1">
    <citation type="journal article" date="2018" name="Mol. Biol. Evol.">
        <title>Broad Genomic Sampling Reveals a Smut Pathogenic Ancestry of the Fungal Clade Ustilaginomycotina.</title>
        <authorList>
            <person name="Kijpornyongpan T."/>
            <person name="Mondo S.J."/>
            <person name="Barry K."/>
            <person name="Sandor L."/>
            <person name="Lee J."/>
            <person name="Lipzen A."/>
            <person name="Pangilinan J."/>
            <person name="LaButti K."/>
            <person name="Hainaut M."/>
            <person name="Henrissat B."/>
            <person name="Grigoriev I.V."/>
            <person name="Spatafora J.W."/>
            <person name="Aime M.C."/>
        </authorList>
    </citation>
    <scope>NUCLEOTIDE SEQUENCE [LARGE SCALE GENOMIC DNA]</scope>
    <source>
        <strain evidence="2 3">MCA 4718</strain>
    </source>
</reference>
<dbReference type="RefSeq" id="XP_025349330.1">
    <property type="nucleotide sequence ID" value="XM_025491881.1"/>
</dbReference>
<evidence type="ECO:0008006" key="4">
    <source>
        <dbReference type="Google" id="ProtNLM"/>
    </source>
</evidence>
<keyword evidence="3" id="KW-1185">Reference proteome</keyword>
<proteinExistence type="predicted"/>
<dbReference type="GO" id="GO:0042273">
    <property type="term" value="P:ribosomal large subunit biogenesis"/>
    <property type="evidence" value="ECO:0007669"/>
    <property type="project" value="TreeGrafter"/>
</dbReference>
<dbReference type="PANTHER" id="PTHR13347">
    <property type="entry name" value="HEAT REPEAT-CONTAINING PROTEIN 3"/>
    <property type="match status" value="1"/>
</dbReference>